<dbReference type="Proteomes" id="UP000658754">
    <property type="component" value="Unassembled WGS sequence"/>
</dbReference>
<evidence type="ECO:0000313" key="2">
    <source>
        <dbReference type="EMBL" id="GGI88431.1"/>
    </source>
</evidence>
<feature type="compositionally biased region" description="Low complexity" evidence="1">
    <location>
        <begin position="38"/>
        <end position="49"/>
    </location>
</feature>
<evidence type="ECO:0000313" key="3">
    <source>
        <dbReference type="Proteomes" id="UP000658754"/>
    </source>
</evidence>
<organism evidence="2 3">
    <name type="scientific">Pseudarthrobacter scleromae</name>
    <dbReference type="NCBI Taxonomy" id="158897"/>
    <lineage>
        <taxon>Bacteria</taxon>
        <taxon>Bacillati</taxon>
        <taxon>Actinomycetota</taxon>
        <taxon>Actinomycetes</taxon>
        <taxon>Micrococcales</taxon>
        <taxon>Micrococcaceae</taxon>
        <taxon>Pseudarthrobacter</taxon>
    </lineage>
</organism>
<proteinExistence type="predicted"/>
<keyword evidence="3" id="KW-1185">Reference proteome</keyword>
<comment type="caution">
    <text evidence="2">The sequence shown here is derived from an EMBL/GenBank/DDBJ whole genome shotgun (WGS) entry which is preliminary data.</text>
</comment>
<protein>
    <submittedName>
        <fullName evidence="2">Uncharacterized protein</fullName>
    </submittedName>
</protein>
<dbReference type="EMBL" id="BMKV01000005">
    <property type="protein sequence ID" value="GGI88431.1"/>
    <property type="molecule type" value="Genomic_DNA"/>
</dbReference>
<evidence type="ECO:0000256" key="1">
    <source>
        <dbReference type="SAM" id="MobiDB-lite"/>
    </source>
</evidence>
<accession>A0ABQ2CHI3</accession>
<sequence>MGDAGRMSGSTAGASGDPPESAPEDDPALSFMAEAPRVTLLGPVALTGGPAAGTGGVPADEESSANAKNTPIKEGAANLFTTSPALLGHPGDHPAPESLL</sequence>
<feature type="region of interest" description="Disordered" evidence="1">
    <location>
        <begin position="1"/>
        <end position="100"/>
    </location>
</feature>
<name>A0ABQ2CHI3_9MICC</name>
<reference evidence="3" key="1">
    <citation type="journal article" date="2019" name="Int. J. Syst. Evol. Microbiol.">
        <title>The Global Catalogue of Microorganisms (GCM) 10K type strain sequencing project: providing services to taxonomists for standard genome sequencing and annotation.</title>
        <authorList>
            <consortium name="The Broad Institute Genomics Platform"/>
            <consortium name="The Broad Institute Genome Sequencing Center for Infectious Disease"/>
            <person name="Wu L."/>
            <person name="Ma J."/>
        </authorList>
    </citation>
    <scope>NUCLEOTIDE SEQUENCE [LARGE SCALE GENOMIC DNA]</scope>
    <source>
        <strain evidence="3">CGMCC 1.3601</strain>
    </source>
</reference>
<feature type="compositionally biased region" description="Basic and acidic residues" evidence="1">
    <location>
        <begin position="90"/>
        <end position="100"/>
    </location>
</feature>
<gene>
    <name evidence="2" type="ORF">GCM10007175_27090</name>
</gene>